<dbReference type="Gene3D" id="3.40.50.720">
    <property type="entry name" value="NAD(P)-binding Rossmann-like Domain"/>
    <property type="match status" value="1"/>
</dbReference>
<sequence length="258" mass="26961">MTAAPVFDLAGRVALVTGASSGIGMRYGRILAAAGAKVVLAARNGDRLEALRKEIVAAGGEAITVSLEVTDEASTIAAYDAAEAAFGTVDTIVANAGMNAQGPTTELSVADFDETVAVNLRGVFLTAREGAKRMLAAGSRDRQNGRIVITASMAAIAVEPGLAVYSGTKAGVVQMGKVMARDWVRHGINVNMICPGYIRTGINDAWFDSPGGVKQIERFPRRRLMEESDLDVALLWLCSDASRAVTGTAVMVDDGQSL</sequence>
<evidence type="ECO:0000256" key="1">
    <source>
        <dbReference type="ARBA" id="ARBA00006484"/>
    </source>
</evidence>
<reference evidence="4" key="1">
    <citation type="submission" date="2023-04" db="EMBL/GenBank/DDBJ databases">
        <title>Sphingomonas sp. MAHUQ-71 isolated from rice field.</title>
        <authorList>
            <person name="Huq M.A."/>
        </authorList>
    </citation>
    <scope>NUCLEOTIDE SEQUENCE</scope>
    <source>
        <strain evidence="4">MAHUQ-71</strain>
    </source>
</reference>
<dbReference type="PROSITE" id="PS00061">
    <property type="entry name" value="ADH_SHORT"/>
    <property type="match status" value="1"/>
</dbReference>
<dbReference type="EMBL" id="JARYGZ010000002">
    <property type="protein sequence ID" value="MDH7640122.1"/>
    <property type="molecule type" value="Genomic_DNA"/>
</dbReference>
<evidence type="ECO:0000256" key="3">
    <source>
        <dbReference type="RuleBase" id="RU000363"/>
    </source>
</evidence>
<keyword evidence="5" id="KW-1185">Reference proteome</keyword>
<protein>
    <submittedName>
        <fullName evidence="4">SDR family NAD(P)-dependent oxidoreductase</fullName>
    </submittedName>
</protein>
<dbReference type="InterPro" id="IPR002347">
    <property type="entry name" value="SDR_fam"/>
</dbReference>
<dbReference type="PANTHER" id="PTHR43669">
    <property type="entry name" value="5-KETO-D-GLUCONATE 5-REDUCTASE"/>
    <property type="match status" value="1"/>
</dbReference>
<dbReference type="PRINTS" id="PR00080">
    <property type="entry name" value="SDRFAMILY"/>
</dbReference>
<evidence type="ECO:0000313" key="5">
    <source>
        <dbReference type="Proteomes" id="UP001160625"/>
    </source>
</evidence>
<dbReference type="CDD" id="cd05233">
    <property type="entry name" value="SDR_c"/>
    <property type="match status" value="1"/>
</dbReference>
<accession>A0ABT6N4I1</accession>
<gene>
    <name evidence="4" type="ORF">QGN17_15400</name>
</gene>
<proteinExistence type="inferred from homology"/>
<comment type="similarity">
    <text evidence="1 3">Belongs to the short-chain dehydrogenases/reductases (SDR) family.</text>
</comment>
<dbReference type="SUPFAM" id="SSF51735">
    <property type="entry name" value="NAD(P)-binding Rossmann-fold domains"/>
    <property type="match status" value="1"/>
</dbReference>
<dbReference type="RefSeq" id="WP_281045477.1">
    <property type="nucleotide sequence ID" value="NZ_JARYGZ010000002.1"/>
</dbReference>
<dbReference type="Proteomes" id="UP001160625">
    <property type="component" value="Unassembled WGS sequence"/>
</dbReference>
<comment type="caution">
    <text evidence="4">The sequence shown here is derived from an EMBL/GenBank/DDBJ whole genome shotgun (WGS) entry which is preliminary data.</text>
</comment>
<keyword evidence="2" id="KW-0560">Oxidoreductase</keyword>
<dbReference type="InterPro" id="IPR020904">
    <property type="entry name" value="Sc_DH/Rdtase_CS"/>
</dbReference>
<dbReference type="InterPro" id="IPR036291">
    <property type="entry name" value="NAD(P)-bd_dom_sf"/>
</dbReference>
<organism evidence="4 5">
    <name type="scientific">Sphingomonas oryzagri</name>
    <dbReference type="NCBI Taxonomy" id="3042314"/>
    <lineage>
        <taxon>Bacteria</taxon>
        <taxon>Pseudomonadati</taxon>
        <taxon>Pseudomonadota</taxon>
        <taxon>Alphaproteobacteria</taxon>
        <taxon>Sphingomonadales</taxon>
        <taxon>Sphingomonadaceae</taxon>
        <taxon>Sphingomonas</taxon>
    </lineage>
</organism>
<evidence type="ECO:0000256" key="2">
    <source>
        <dbReference type="ARBA" id="ARBA00023002"/>
    </source>
</evidence>
<dbReference type="PRINTS" id="PR00081">
    <property type="entry name" value="GDHRDH"/>
</dbReference>
<name>A0ABT6N4I1_9SPHN</name>
<evidence type="ECO:0000313" key="4">
    <source>
        <dbReference type="EMBL" id="MDH7640122.1"/>
    </source>
</evidence>
<dbReference type="PANTHER" id="PTHR43669:SF3">
    <property type="entry name" value="ALCOHOL DEHYDROGENASE, PUTATIVE (AFU_ORTHOLOGUE AFUA_3G03445)-RELATED"/>
    <property type="match status" value="1"/>
</dbReference>
<dbReference type="Pfam" id="PF00106">
    <property type="entry name" value="adh_short"/>
    <property type="match status" value="1"/>
</dbReference>